<evidence type="ECO:0000256" key="3">
    <source>
        <dbReference type="ARBA" id="ARBA00022475"/>
    </source>
</evidence>
<evidence type="ECO:0000256" key="7">
    <source>
        <dbReference type="SAM" id="Phobius"/>
    </source>
</evidence>
<reference evidence="8" key="1">
    <citation type="submission" date="2022-08" db="EMBL/GenBank/DDBJ databases">
        <authorList>
            <person name="Li F."/>
        </authorList>
    </citation>
    <scope>NUCLEOTIDE SEQUENCE</scope>
    <source>
        <strain evidence="8">MQZ15Z-1</strain>
    </source>
</reference>
<dbReference type="GO" id="GO:0016682">
    <property type="term" value="F:oxidoreductase activity, acting on diphenols and related substances as donors, oxygen as acceptor"/>
    <property type="evidence" value="ECO:0007669"/>
    <property type="project" value="TreeGrafter"/>
</dbReference>
<evidence type="ECO:0000256" key="5">
    <source>
        <dbReference type="ARBA" id="ARBA00022989"/>
    </source>
</evidence>
<evidence type="ECO:0000256" key="4">
    <source>
        <dbReference type="ARBA" id="ARBA00022692"/>
    </source>
</evidence>
<protein>
    <submittedName>
        <fullName evidence="8">Cytochrome d ubiquinol oxidase subunit II</fullName>
    </submittedName>
</protein>
<dbReference type="GO" id="GO:0070069">
    <property type="term" value="C:cytochrome complex"/>
    <property type="evidence" value="ECO:0007669"/>
    <property type="project" value="TreeGrafter"/>
</dbReference>
<comment type="caution">
    <text evidence="8">The sequence shown here is derived from an EMBL/GenBank/DDBJ whole genome shotgun (WGS) entry which is preliminary data.</text>
</comment>
<feature type="transmembrane region" description="Helical" evidence="7">
    <location>
        <begin position="157"/>
        <end position="180"/>
    </location>
</feature>
<keyword evidence="5 7" id="KW-1133">Transmembrane helix</keyword>
<dbReference type="EMBL" id="JANTHZ010000001">
    <property type="protein sequence ID" value="MCS0494264.1"/>
    <property type="molecule type" value="Genomic_DNA"/>
</dbReference>
<evidence type="ECO:0000313" key="8">
    <source>
        <dbReference type="EMBL" id="MCS0494264.1"/>
    </source>
</evidence>
<feature type="transmembrane region" description="Helical" evidence="7">
    <location>
        <begin position="302"/>
        <end position="323"/>
    </location>
</feature>
<feature type="transmembrane region" description="Helical" evidence="7">
    <location>
        <begin position="82"/>
        <end position="100"/>
    </location>
</feature>
<proteinExistence type="inferred from homology"/>
<keyword evidence="3" id="KW-1003">Cell membrane</keyword>
<feature type="transmembrane region" description="Helical" evidence="7">
    <location>
        <begin position="259"/>
        <end position="282"/>
    </location>
</feature>
<keyword evidence="9" id="KW-1185">Reference proteome</keyword>
<dbReference type="NCBIfam" id="TIGR00203">
    <property type="entry name" value="cydB"/>
    <property type="match status" value="1"/>
</dbReference>
<evidence type="ECO:0000313" key="9">
    <source>
        <dbReference type="Proteomes" id="UP001151088"/>
    </source>
</evidence>
<dbReference type="GO" id="GO:0019646">
    <property type="term" value="P:aerobic electron transport chain"/>
    <property type="evidence" value="ECO:0007669"/>
    <property type="project" value="TreeGrafter"/>
</dbReference>
<accession>A0A9X2P8Z9</accession>
<gene>
    <name evidence="8" type="primary">cydB</name>
    <name evidence="8" type="ORF">NVS89_04085</name>
</gene>
<dbReference type="GO" id="GO:0009055">
    <property type="term" value="F:electron transfer activity"/>
    <property type="evidence" value="ECO:0007669"/>
    <property type="project" value="TreeGrafter"/>
</dbReference>
<dbReference type="Proteomes" id="UP001151088">
    <property type="component" value="Unassembled WGS sequence"/>
</dbReference>
<organism evidence="8 9">
    <name type="scientific">Ancylobacter mangrovi</name>
    <dbReference type="NCBI Taxonomy" id="2972472"/>
    <lineage>
        <taxon>Bacteria</taxon>
        <taxon>Pseudomonadati</taxon>
        <taxon>Pseudomonadota</taxon>
        <taxon>Alphaproteobacteria</taxon>
        <taxon>Hyphomicrobiales</taxon>
        <taxon>Xanthobacteraceae</taxon>
        <taxon>Ancylobacter</taxon>
    </lineage>
</organism>
<dbReference type="GO" id="GO:0005886">
    <property type="term" value="C:plasma membrane"/>
    <property type="evidence" value="ECO:0007669"/>
    <property type="project" value="UniProtKB-SubCell"/>
</dbReference>
<keyword evidence="4 7" id="KW-0812">Transmembrane</keyword>
<evidence type="ECO:0000256" key="1">
    <source>
        <dbReference type="ARBA" id="ARBA00004651"/>
    </source>
</evidence>
<dbReference type="Pfam" id="PF02322">
    <property type="entry name" value="Cyt_bd_oxida_II"/>
    <property type="match status" value="1"/>
</dbReference>
<keyword evidence="6 7" id="KW-0472">Membrane</keyword>
<sequence>MTWYLPVVWALLLSVAIAMYVVLDGFDLGIGILSPFARSDSEKDQMMSSVAPFWDGNETWLILGGGGLFVAFPLAYSIVMPALYLPVIFMLLSLVFRGVAFEFRHVAESSRFLWNISFAAGSTLAAFFQGVLLGGFVQGIKVANNAFAGGPLDWATPFALLCGLGVVAGYALIGSVWLIMKTEGRIAVRARMQARILLPVVLIFMGIVSLWTPIAFPRIAERWFTTPNLFYLAPVPIVTLILAGLVWRWLEDGHEHMPFFGVIGLFLLGYIGIGISIFPYLIPPSLTVWETAAAPASQVFTLIGTVFMLPVILGYTAFVYWLFRGKVREGEGYH</sequence>
<feature type="transmembrane region" description="Helical" evidence="7">
    <location>
        <begin position="6"/>
        <end position="37"/>
    </location>
</feature>
<dbReference type="AlphaFoldDB" id="A0A9X2P8Z9"/>
<comment type="similarity">
    <text evidence="2">Belongs to the cytochrome ubiquinol oxidase subunit 2 family.</text>
</comment>
<dbReference type="PANTHER" id="PTHR43141">
    <property type="entry name" value="CYTOCHROME BD2 SUBUNIT II"/>
    <property type="match status" value="1"/>
</dbReference>
<evidence type="ECO:0000256" key="6">
    <source>
        <dbReference type="ARBA" id="ARBA00023136"/>
    </source>
</evidence>
<evidence type="ECO:0000256" key="2">
    <source>
        <dbReference type="ARBA" id="ARBA00007543"/>
    </source>
</evidence>
<name>A0A9X2P8Z9_9HYPH</name>
<feature type="transmembrane region" description="Helical" evidence="7">
    <location>
        <begin position="112"/>
        <end position="137"/>
    </location>
</feature>
<feature type="transmembrane region" description="Helical" evidence="7">
    <location>
        <begin position="196"/>
        <end position="216"/>
    </location>
</feature>
<dbReference type="InterPro" id="IPR003317">
    <property type="entry name" value="Cyt-d_oxidase_su2"/>
</dbReference>
<dbReference type="PANTHER" id="PTHR43141:SF4">
    <property type="entry name" value="CYTOCHROME BD2 SUBUNIT II"/>
    <property type="match status" value="1"/>
</dbReference>
<comment type="subcellular location">
    <subcellularLocation>
        <location evidence="1">Cell membrane</location>
        <topology evidence="1">Multi-pass membrane protein</topology>
    </subcellularLocation>
</comment>
<feature type="transmembrane region" description="Helical" evidence="7">
    <location>
        <begin position="228"/>
        <end position="247"/>
    </location>
</feature>